<keyword evidence="1" id="KW-1133">Transmembrane helix</keyword>
<name>A0A815XLL3_ADIRI</name>
<protein>
    <submittedName>
        <fullName evidence="2">Uncharacterized protein</fullName>
    </submittedName>
</protein>
<evidence type="ECO:0000313" key="2">
    <source>
        <dbReference type="EMBL" id="CAF1559072.1"/>
    </source>
</evidence>
<keyword evidence="1" id="KW-0472">Membrane</keyword>
<feature type="transmembrane region" description="Helical" evidence="1">
    <location>
        <begin position="825"/>
        <end position="850"/>
    </location>
</feature>
<dbReference type="EMBL" id="CAJNOR010005365">
    <property type="protein sequence ID" value="CAF1559072.1"/>
    <property type="molecule type" value="Genomic_DNA"/>
</dbReference>
<keyword evidence="3" id="KW-1185">Reference proteome</keyword>
<dbReference type="Proteomes" id="UP000663828">
    <property type="component" value="Unassembled WGS sequence"/>
</dbReference>
<comment type="caution">
    <text evidence="2">The sequence shown here is derived from an EMBL/GenBank/DDBJ whole genome shotgun (WGS) entry which is preliminary data.</text>
</comment>
<sequence length="1313" mass="150632">MKVATKRSTSRIKRLRNYVLKLNIYGDESDSTLIDQLLSTRIFLILLFILLILIIVYIILSVQTHSVTIQSPSESTFTQLSQQYPSTLSCPCSHTSVRHDRFLSLNPQYHPICTSLLINQSFISLLSSANVSEYPSEDYRKMATSHFQILALLCRTVRQMIDDSFSEFLLQHYTTSEVVSNETFNVQMNHLVEQLKTTNIANIKYTRDFLWLNVFYNAIYSGLKTNFYVKGSDGHRITYTSRSYSFSNAICSCHRAADCITQATITKLESSNATINTTTAVQNGASPFIISGLKVGCLPYNSLLQSTLECFFNQSYIDRIQEYLPALAFASPLSGHSRFQQNATVEHLLDQLFIESWNQINNFTAYFQSCSPHSCTYSYDRRFNILYVIVKLIGIFGGLKMVLKFSAPLIVKLTRCVQTCRCICKTVDKNEIPIQQNTKHHLASLVRKIKTKLKTLNLFPLLSDETDGLYSTRLYIISYIIGIIVLVFYTSISVQMRSITVHEPSLTEYERLYGKYGRTLICPCRHLSVSYSSIIHLEVEYHQVCSSEFIDDNAWLSYFGTTIGSLFRLDFRFEGSKLFQILQTLCRLSNETVRNQLRVFSEAQFINAHVVSRDTFHIQTSVLIDQLQQQTFDSFMRIFQLVRASIELNQFALFGETNSQFGIYIRNNGTVIHRFVPNNNYDYNCSCGRSIDCRRSQGFYYTTSGYKSTKNRPNQTIPGLVVSCLPIDSLLLSTLECFYNSSCIEMLIEWRSFNFTAQTNDLRFTNVTPLDPMRNTRFPPTIKLGDIVSQLFIEKWINKTNFTAFYQQCAPHTCTYTFEQRFNRVFIIATIFGIIDGLSLILTILIPFIVKLCRKVNRCCHRHPNDIRREVILNLCISHRNILQKYAKFKNYVQTLNLYDKRRFRPSSDPPTVTSADILLIERQRFATRVFVIFFIIILLIVINVIAFNVSEYSFTIPFPSESTFESLQRKYSSKLSCPCSQPAISFSEFLSIEPNAYHQICSSDFISFRFLDILYGNKAAHSYFSFVDDKVLSTQVGLLAALCSLAKSTVKERIRTLSNRELVTVEPLSRRLFDDQIHSIVSSFIRETPRDFRRTHQYVNGMLHANQFQNFLLTNWNLVTTPVGKLHYFSTSPVSVNESGQFCSCETSSTCTRSKLQNMKNQATFAGLVVGCLPVHGLRLSTLECLYSSECLTELAKFVKSSFVPSPLNQSIPSRFIPISSTPIGTLIDELFIESWQNSSNYSSYYSICAPSNCRYTYVERNGFVYTLTTILGIYGGLTEGLPLVIWGSLQVYWKIRERIKRHRRIVPINSD</sequence>
<evidence type="ECO:0000313" key="3">
    <source>
        <dbReference type="Proteomes" id="UP000663828"/>
    </source>
</evidence>
<reference evidence="2" key="1">
    <citation type="submission" date="2021-02" db="EMBL/GenBank/DDBJ databases">
        <authorList>
            <person name="Nowell W R."/>
        </authorList>
    </citation>
    <scope>NUCLEOTIDE SEQUENCE</scope>
</reference>
<keyword evidence="1" id="KW-0812">Transmembrane</keyword>
<evidence type="ECO:0000256" key="1">
    <source>
        <dbReference type="SAM" id="Phobius"/>
    </source>
</evidence>
<feature type="transmembrane region" description="Helical" evidence="1">
    <location>
        <begin position="474"/>
        <end position="492"/>
    </location>
</feature>
<proteinExistence type="predicted"/>
<organism evidence="2 3">
    <name type="scientific">Adineta ricciae</name>
    <name type="common">Rotifer</name>
    <dbReference type="NCBI Taxonomy" id="249248"/>
    <lineage>
        <taxon>Eukaryota</taxon>
        <taxon>Metazoa</taxon>
        <taxon>Spiralia</taxon>
        <taxon>Gnathifera</taxon>
        <taxon>Rotifera</taxon>
        <taxon>Eurotatoria</taxon>
        <taxon>Bdelloidea</taxon>
        <taxon>Adinetida</taxon>
        <taxon>Adinetidae</taxon>
        <taxon>Adineta</taxon>
    </lineage>
</organism>
<feature type="transmembrane region" description="Helical" evidence="1">
    <location>
        <begin position="930"/>
        <end position="950"/>
    </location>
</feature>
<feature type="transmembrane region" description="Helical" evidence="1">
    <location>
        <begin position="1265"/>
        <end position="1295"/>
    </location>
</feature>
<feature type="transmembrane region" description="Helical" evidence="1">
    <location>
        <begin position="42"/>
        <end position="60"/>
    </location>
</feature>
<gene>
    <name evidence="2" type="ORF">XAT740_LOCUS43479</name>
</gene>
<accession>A0A815XLL3</accession>
<feature type="transmembrane region" description="Helical" evidence="1">
    <location>
        <begin position="385"/>
        <end position="403"/>
    </location>
</feature>